<dbReference type="EMBL" id="JACOOI010000008">
    <property type="protein sequence ID" value="MBC5643060.1"/>
    <property type="molecule type" value="Genomic_DNA"/>
</dbReference>
<dbReference type="PANTHER" id="PTHR30273:SF2">
    <property type="entry name" value="PROTEIN FECR"/>
    <property type="match status" value="1"/>
</dbReference>
<evidence type="ECO:0000259" key="3">
    <source>
        <dbReference type="Pfam" id="PF16344"/>
    </source>
</evidence>
<feature type="domain" description="Protein FecR C-terminal" evidence="3">
    <location>
        <begin position="269"/>
        <end position="326"/>
    </location>
</feature>
<dbReference type="Gene3D" id="3.55.50.30">
    <property type="match status" value="1"/>
</dbReference>
<reference evidence="4 5" key="1">
    <citation type="submission" date="2020-08" db="EMBL/GenBank/DDBJ databases">
        <title>Genome public.</title>
        <authorList>
            <person name="Liu C."/>
            <person name="Sun Q."/>
        </authorList>
    </citation>
    <scope>NUCLEOTIDE SEQUENCE [LARGE SCALE GENOMIC DNA]</scope>
    <source>
        <strain evidence="4 5">BX2</strain>
    </source>
</reference>
<dbReference type="Proteomes" id="UP000644010">
    <property type="component" value="Unassembled WGS sequence"/>
</dbReference>
<keyword evidence="1" id="KW-1133">Transmembrane helix</keyword>
<keyword evidence="1" id="KW-0812">Transmembrane</keyword>
<dbReference type="InterPro" id="IPR006860">
    <property type="entry name" value="FecR"/>
</dbReference>
<proteinExistence type="predicted"/>
<dbReference type="Gene3D" id="2.60.120.1440">
    <property type="match status" value="1"/>
</dbReference>
<dbReference type="Pfam" id="PF04773">
    <property type="entry name" value="FecR"/>
    <property type="match status" value="1"/>
</dbReference>
<accession>A0ABR7DZX1</accession>
<organism evidence="4 5">
    <name type="scientific">Parabacteroides segnis</name>
    <dbReference type="NCBI Taxonomy" id="2763058"/>
    <lineage>
        <taxon>Bacteria</taxon>
        <taxon>Pseudomonadati</taxon>
        <taxon>Bacteroidota</taxon>
        <taxon>Bacteroidia</taxon>
        <taxon>Bacteroidales</taxon>
        <taxon>Tannerellaceae</taxon>
        <taxon>Parabacteroides</taxon>
    </lineage>
</organism>
<comment type="caution">
    <text evidence="4">The sequence shown here is derived from an EMBL/GenBank/DDBJ whole genome shotgun (WGS) entry which is preliminary data.</text>
</comment>
<keyword evidence="1" id="KW-0472">Membrane</keyword>
<protein>
    <submittedName>
        <fullName evidence="4">FecR domain-containing protein</fullName>
    </submittedName>
</protein>
<dbReference type="InterPro" id="IPR032508">
    <property type="entry name" value="FecR_C"/>
</dbReference>
<feature type="transmembrane region" description="Helical" evidence="1">
    <location>
        <begin position="38"/>
        <end position="60"/>
    </location>
</feature>
<keyword evidence="5" id="KW-1185">Reference proteome</keyword>
<evidence type="ECO:0000313" key="4">
    <source>
        <dbReference type="EMBL" id="MBC5643060.1"/>
    </source>
</evidence>
<feature type="domain" description="FecR protein" evidence="2">
    <location>
        <begin position="134"/>
        <end position="227"/>
    </location>
</feature>
<gene>
    <name evidence="4" type="ORF">H8S77_09210</name>
</gene>
<evidence type="ECO:0000313" key="5">
    <source>
        <dbReference type="Proteomes" id="UP000644010"/>
    </source>
</evidence>
<dbReference type="PANTHER" id="PTHR30273">
    <property type="entry name" value="PERIPLASMIC SIGNAL SENSOR AND SIGMA FACTOR ACTIVATOR FECR-RELATED"/>
    <property type="match status" value="1"/>
</dbReference>
<evidence type="ECO:0000256" key="1">
    <source>
        <dbReference type="SAM" id="Phobius"/>
    </source>
</evidence>
<name>A0ABR7DZX1_9BACT</name>
<sequence>MKKIEQVSRKEIDDSWNAVEQILQASEQEKIKKTRYRLVWTSVAAVLVLGAAVFSTLYLIPSESSLVAALHESSMLADSTTEISLITSSNHLKLEDESVLNYDSNGKVSINKQQVQSVRNVDAAKNEKELNHIIVPKGRRMNITFEDGTKIYVNAGSHVIYPAVFDKKRREIAVEGEVYLDVARDPKRPFIVKTGRFDVKVLGTVFNVTAYKEDKSASVVLVKGCVEVETDTKEKVMMSPDQRVSITDGKTSTEKVNVFKYICWKDNLMYLKNDRTGDVLNRVARYYGVNIRYDEQVADIPISGKLDLLGDINSVLDVIEESVSVKSVCDSSGGFHLSLK</sequence>
<dbReference type="InterPro" id="IPR012373">
    <property type="entry name" value="Ferrdict_sens_TM"/>
</dbReference>
<dbReference type="RefSeq" id="WP_186959168.1">
    <property type="nucleotide sequence ID" value="NZ_JACOOI010000008.1"/>
</dbReference>
<dbReference type="Pfam" id="PF16344">
    <property type="entry name" value="FecR_C"/>
    <property type="match status" value="1"/>
</dbReference>
<evidence type="ECO:0000259" key="2">
    <source>
        <dbReference type="Pfam" id="PF04773"/>
    </source>
</evidence>